<reference evidence="2 3" key="1">
    <citation type="submission" date="2016-06" db="EMBL/GenBank/DDBJ databases">
        <authorList>
            <person name="Rodrigo-Torres L."/>
            <person name="Arahal D.R."/>
        </authorList>
    </citation>
    <scope>NUCLEOTIDE SEQUENCE [LARGE SCALE GENOMIC DNA]</scope>
    <source>
        <strain evidence="2 3">CECT 5116</strain>
    </source>
</reference>
<dbReference type="PROSITE" id="PS51257">
    <property type="entry name" value="PROKAR_LIPOPROTEIN"/>
    <property type="match status" value="1"/>
</dbReference>
<accession>A0A1C3JR10</accession>
<dbReference type="AlphaFoldDB" id="A0A1C3JR10"/>
<evidence type="ECO:0000313" key="4">
    <source>
        <dbReference type="Proteomes" id="UP000092871"/>
    </source>
</evidence>
<name>A0A1C3JR10_9GAMM</name>
<evidence type="ECO:0000313" key="1">
    <source>
        <dbReference type="EMBL" id="SBT17612.1"/>
    </source>
</evidence>
<protein>
    <recommendedName>
        <fullName evidence="5">Lipoprotein</fullName>
    </recommendedName>
</protein>
<evidence type="ECO:0000313" key="2">
    <source>
        <dbReference type="EMBL" id="SBT19938.1"/>
    </source>
</evidence>
<proteinExistence type="predicted"/>
<reference evidence="1 4" key="2">
    <citation type="submission" date="2016-06" db="EMBL/GenBank/DDBJ databases">
        <authorList>
            <person name="Kjaerup R.B."/>
            <person name="Dalgaard T.S."/>
            <person name="Juul-Madsen H.R."/>
        </authorList>
    </citation>
    <scope>NUCLEOTIDE SEQUENCE [LARGE SCALE GENOMIC DNA]</scope>
    <source>
        <strain evidence="1 4">CECT 5115</strain>
    </source>
</reference>
<sequence>MKGFLNTVPVILILLTGCATQPSNSLSTIPAEPTSVCLGTAALPEHLTPFFDEVNDPALLASTLGKTDQGKLCQGKVYQAKANTEVPVYRAWNSTNPNSQFGNWWAFDRPSGLTAQYREAYEICYQWSPLDKLVSCQLSAGSKIVVGNGQSATCSEYLTYEKSPAQQVYLENASEQTLNCDVKDAVFSWR</sequence>
<dbReference type="Proteomes" id="UP000092840">
    <property type="component" value="Unassembled WGS sequence"/>
</dbReference>
<dbReference type="EMBL" id="FLRA01000012">
    <property type="protein sequence ID" value="SBT17612.1"/>
    <property type="molecule type" value="Genomic_DNA"/>
</dbReference>
<evidence type="ECO:0008006" key="5">
    <source>
        <dbReference type="Google" id="ProtNLM"/>
    </source>
</evidence>
<dbReference type="EMBL" id="FLRB01000005">
    <property type="protein sequence ID" value="SBT19938.1"/>
    <property type="molecule type" value="Genomic_DNA"/>
</dbReference>
<dbReference type="RefSeq" id="WP_067034941.1">
    <property type="nucleotide sequence ID" value="NZ_FLRA01000012.1"/>
</dbReference>
<organism evidence="1 4">
    <name type="scientific">Marinomonas gallaica</name>
    <dbReference type="NCBI Taxonomy" id="1806667"/>
    <lineage>
        <taxon>Bacteria</taxon>
        <taxon>Pseudomonadati</taxon>
        <taxon>Pseudomonadota</taxon>
        <taxon>Gammaproteobacteria</taxon>
        <taxon>Oceanospirillales</taxon>
        <taxon>Oceanospirillaceae</taxon>
        <taxon>Marinomonas</taxon>
    </lineage>
</organism>
<dbReference type="OrthoDB" id="6213638at2"/>
<evidence type="ECO:0000313" key="3">
    <source>
        <dbReference type="Proteomes" id="UP000092840"/>
    </source>
</evidence>
<dbReference type="Proteomes" id="UP000092871">
    <property type="component" value="Unassembled WGS sequence"/>
</dbReference>
<gene>
    <name evidence="1" type="ORF">MGA5115_01728</name>
    <name evidence="2" type="ORF">MGA5116_00521</name>
</gene>
<keyword evidence="3" id="KW-1185">Reference proteome</keyword>